<comment type="caution">
    <text evidence="1">The sequence shown here is derived from an EMBL/GenBank/DDBJ whole genome shotgun (WGS) entry which is preliminary data.</text>
</comment>
<organism evidence="1">
    <name type="scientific">marine sediment metagenome</name>
    <dbReference type="NCBI Taxonomy" id="412755"/>
    <lineage>
        <taxon>unclassified sequences</taxon>
        <taxon>metagenomes</taxon>
        <taxon>ecological metagenomes</taxon>
    </lineage>
</organism>
<dbReference type="EMBL" id="LAZR01041382">
    <property type="protein sequence ID" value="KKL12126.1"/>
    <property type="molecule type" value="Genomic_DNA"/>
</dbReference>
<name>A0A0F9D2U6_9ZZZZ</name>
<protein>
    <submittedName>
        <fullName evidence="1">Uncharacterized protein</fullName>
    </submittedName>
</protein>
<reference evidence="1" key="1">
    <citation type="journal article" date="2015" name="Nature">
        <title>Complex archaea that bridge the gap between prokaryotes and eukaryotes.</title>
        <authorList>
            <person name="Spang A."/>
            <person name="Saw J.H."/>
            <person name="Jorgensen S.L."/>
            <person name="Zaremba-Niedzwiedzka K."/>
            <person name="Martijn J."/>
            <person name="Lind A.E."/>
            <person name="van Eijk R."/>
            <person name="Schleper C."/>
            <person name="Guy L."/>
            <person name="Ettema T.J."/>
        </authorList>
    </citation>
    <scope>NUCLEOTIDE SEQUENCE</scope>
</reference>
<sequence>MSICDRPCFFCAILEGELNCLRSGRIQPDSETACKGFKTPAEAAEEAESFQENQLNLEGKCKTCNQ</sequence>
<dbReference type="AlphaFoldDB" id="A0A0F9D2U6"/>
<proteinExistence type="predicted"/>
<accession>A0A0F9D2U6</accession>
<gene>
    <name evidence="1" type="ORF">LCGC14_2538870</name>
</gene>
<evidence type="ECO:0000313" key="1">
    <source>
        <dbReference type="EMBL" id="KKL12126.1"/>
    </source>
</evidence>